<keyword evidence="3" id="KW-1185">Reference proteome</keyword>
<feature type="transmembrane region" description="Helical" evidence="1">
    <location>
        <begin position="183"/>
        <end position="201"/>
    </location>
</feature>
<gene>
    <name evidence="2" type="ORF">HMPREF9997_01652</name>
</gene>
<comment type="caution">
    <text evidence="2">The sequence shown here is derived from an EMBL/GenBank/DDBJ whole genome shotgun (WGS) entry which is preliminary data.</text>
</comment>
<evidence type="ECO:0000256" key="1">
    <source>
        <dbReference type="SAM" id="Phobius"/>
    </source>
</evidence>
<dbReference type="OrthoDB" id="4410428at2"/>
<name>L1MFK5_9CORY</name>
<dbReference type="eggNOG" id="ENOG5032BC5">
    <property type="taxonomic scope" value="Bacteria"/>
</dbReference>
<evidence type="ECO:0000313" key="2">
    <source>
        <dbReference type="EMBL" id="EKX89749.1"/>
    </source>
</evidence>
<dbReference type="PATRIC" id="fig|1035195.3.peg.1491"/>
<keyword evidence="1" id="KW-0472">Membrane</keyword>
<proteinExistence type="predicted"/>
<accession>L1MFK5</accession>
<keyword evidence="1" id="KW-0812">Transmembrane</keyword>
<dbReference type="STRING" id="1035195.HMPREF9997_01652"/>
<evidence type="ECO:0008006" key="4">
    <source>
        <dbReference type="Google" id="ProtNLM"/>
    </source>
</evidence>
<feature type="transmembrane region" description="Helical" evidence="1">
    <location>
        <begin position="20"/>
        <end position="40"/>
    </location>
</feature>
<sequence length="213" mass="23635">MNDKEEHTITENITPLQKNIAFRLLMWALVPILAAIGWQLGHAYSQTLDNEYVVDSKILVTNPHIEDDNENSRLTALGRTRDDTVLLGEATNSEEFHQRLSQRSGVNAALFEITGTATRTTRVVTIRVSSKQPEISSAVSSAAFDTLEQYLQDHRGALYLDTGLLFINSESIAAFKSGAGADWRLSGLVLGMLLGITLVAISSRWTMERREDE</sequence>
<dbReference type="RefSeq" id="WP_006063881.1">
    <property type="nucleotide sequence ID" value="NZ_KB290831.1"/>
</dbReference>
<dbReference type="HOGENOM" id="CLU_1292602_0_0_11"/>
<reference evidence="2 3" key="1">
    <citation type="submission" date="2012-05" db="EMBL/GenBank/DDBJ databases">
        <authorList>
            <person name="Weinstock G."/>
            <person name="Sodergren E."/>
            <person name="Lobos E.A."/>
            <person name="Fulton L."/>
            <person name="Fulton R."/>
            <person name="Courtney L."/>
            <person name="Fronick C."/>
            <person name="O'Laughlin M."/>
            <person name="Godfrey J."/>
            <person name="Wilson R.M."/>
            <person name="Miner T."/>
            <person name="Farmer C."/>
            <person name="Delehaunty K."/>
            <person name="Cordes M."/>
            <person name="Minx P."/>
            <person name="Tomlinson C."/>
            <person name="Chen J."/>
            <person name="Wollam A."/>
            <person name="Pepin K.H."/>
            <person name="Bhonagiri V."/>
            <person name="Zhang X."/>
            <person name="Suruliraj S."/>
            <person name="Warren W."/>
            <person name="Mitreva M."/>
            <person name="Mardis E.R."/>
            <person name="Wilson R.K."/>
        </authorList>
    </citation>
    <scope>NUCLEOTIDE SEQUENCE [LARGE SCALE GENOMIC DNA]</scope>
    <source>
        <strain evidence="2 3">F0235</strain>
    </source>
</reference>
<protein>
    <recommendedName>
        <fullName evidence="4">Chain length determinant protein</fullName>
    </recommendedName>
</protein>
<dbReference type="AlphaFoldDB" id="L1MFK5"/>
<dbReference type="Proteomes" id="UP000010445">
    <property type="component" value="Unassembled WGS sequence"/>
</dbReference>
<dbReference type="EMBL" id="AMEM01000022">
    <property type="protein sequence ID" value="EKX89749.1"/>
    <property type="molecule type" value="Genomic_DNA"/>
</dbReference>
<keyword evidence="1" id="KW-1133">Transmembrane helix</keyword>
<evidence type="ECO:0000313" key="3">
    <source>
        <dbReference type="Proteomes" id="UP000010445"/>
    </source>
</evidence>
<organism evidence="2 3">
    <name type="scientific">Corynebacterium durum F0235</name>
    <dbReference type="NCBI Taxonomy" id="1035195"/>
    <lineage>
        <taxon>Bacteria</taxon>
        <taxon>Bacillati</taxon>
        <taxon>Actinomycetota</taxon>
        <taxon>Actinomycetes</taxon>
        <taxon>Mycobacteriales</taxon>
        <taxon>Corynebacteriaceae</taxon>
        <taxon>Corynebacterium</taxon>
    </lineage>
</organism>